<name>W9HGP7_FUSOX</name>
<evidence type="ECO:0000313" key="2">
    <source>
        <dbReference type="Proteomes" id="UP000030753"/>
    </source>
</evidence>
<dbReference type="AlphaFoldDB" id="W9HGP7"/>
<sequence length="110" mass="12718">MSADNNCIMETYAGPGARMLSNLRFNVLVSFTTMPVTERKCLLLRLILRSHKGWIRMQDVHEMSFMLTLAQLNTFGGNRRISFYTFAYYKFDHKHDPITAYFGVSLKKAA</sequence>
<accession>W9HGP7</accession>
<organism evidence="1 2">
    <name type="scientific">Fusarium oxysporum NRRL 32931</name>
    <dbReference type="NCBI Taxonomy" id="660029"/>
    <lineage>
        <taxon>Eukaryota</taxon>
        <taxon>Fungi</taxon>
        <taxon>Dikarya</taxon>
        <taxon>Ascomycota</taxon>
        <taxon>Pezizomycotina</taxon>
        <taxon>Sordariomycetes</taxon>
        <taxon>Hypocreomycetidae</taxon>
        <taxon>Hypocreales</taxon>
        <taxon>Nectriaceae</taxon>
        <taxon>Fusarium</taxon>
        <taxon>Fusarium oxysporum species complex</taxon>
    </lineage>
</organism>
<proteinExistence type="predicted"/>
<evidence type="ECO:0000313" key="1">
    <source>
        <dbReference type="EMBL" id="EWY81743.1"/>
    </source>
</evidence>
<gene>
    <name evidence="1" type="ORF">FOYG_15960</name>
</gene>
<dbReference type="Proteomes" id="UP000030753">
    <property type="component" value="Unassembled WGS sequence"/>
</dbReference>
<dbReference type="EMBL" id="JH717849">
    <property type="protein sequence ID" value="EWY81743.1"/>
    <property type="molecule type" value="Genomic_DNA"/>
</dbReference>
<dbReference type="OrthoDB" id="3029913at2759"/>
<reference evidence="1 2" key="1">
    <citation type="submission" date="2011-06" db="EMBL/GenBank/DDBJ databases">
        <title>The Genome Sequence of Fusarium oxysporum FOSC 3-a.</title>
        <authorList>
            <consortium name="The Broad Institute Genome Sequencing Platform"/>
            <person name="Ma L.-J."/>
            <person name="Gale L.R."/>
            <person name="Schwartz D.C."/>
            <person name="Zhou S."/>
            <person name="Corby-Kistler H."/>
            <person name="Young S.K."/>
            <person name="Zeng Q."/>
            <person name="Gargeya S."/>
            <person name="Fitzgerald M."/>
            <person name="Haas B."/>
            <person name="Abouelleil A."/>
            <person name="Alvarado L."/>
            <person name="Arachchi H.M."/>
            <person name="Berlin A."/>
            <person name="Brown A."/>
            <person name="Chapman S.B."/>
            <person name="Chen Z."/>
            <person name="Dunbar C."/>
            <person name="Freedman E."/>
            <person name="Gearin G."/>
            <person name="Gellesch M."/>
            <person name="Goldberg J."/>
            <person name="Griggs A."/>
            <person name="Gujja S."/>
            <person name="Heiman D."/>
            <person name="Howarth C."/>
            <person name="Larson L."/>
            <person name="Lui A."/>
            <person name="MacDonald P.J.P."/>
            <person name="Mehta T."/>
            <person name="Montmayeur A."/>
            <person name="Murphy C."/>
            <person name="Neiman D."/>
            <person name="Pearson M."/>
            <person name="Priest M."/>
            <person name="Roberts A."/>
            <person name="Saif S."/>
            <person name="Shea T."/>
            <person name="Shenoy N."/>
            <person name="Sisk P."/>
            <person name="Stolte C."/>
            <person name="Sykes S."/>
            <person name="Wortman J."/>
            <person name="Nusbaum C."/>
            <person name="Birren B."/>
        </authorList>
    </citation>
    <scope>NUCLEOTIDE SEQUENCE [LARGE SCALE GENOMIC DNA]</scope>
    <source>
        <strain evidence="2">FOSC 3-a</strain>
    </source>
</reference>
<dbReference type="HOGENOM" id="CLU_2171189_0_0_1"/>
<protein>
    <submittedName>
        <fullName evidence="1">Uncharacterized protein</fullName>
    </submittedName>
</protein>